<name>A0A0R2XB17_9BACT</name>
<feature type="active site" evidence="7">
    <location>
        <position position="181"/>
    </location>
</feature>
<dbReference type="GO" id="GO:0004314">
    <property type="term" value="F:[acyl-carrier-protein] S-malonyltransferase activity"/>
    <property type="evidence" value="ECO:0007669"/>
    <property type="project" value="UniProtKB-EC"/>
</dbReference>
<dbReference type="PANTHER" id="PTHR42681">
    <property type="entry name" value="MALONYL-COA-ACYL CARRIER PROTEIN TRANSACYLASE, MITOCHONDRIAL"/>
    <property type="match status" value="1"/>
</dbReference>
<accession>A0A0R2XB17</accession>
<dbReference type="EMBL" id="LIDN01000144">
    <property type="protein sequence ID" value="KRP33416.1"/>
    <property type="molecule type" value="Genomic_DNA"/>
</dbReference>
<comment type="catalytic activity">
    <reaction evidence="5 6">
        <text>holo-[ACP] + malonyl-CoA = malonyl-[ACP] + CoA</text>
        <dbReference type="Rhea" id="RHEA:41792"/>
        <dbReference type="Rhea" id="RHEA-COMP:9623"/>
        <dbReference type="Rhea" id="RHEA-COMP:9685"/>
        <dbReference type="ChEBI" id="CHEBI:57287"/>
        <dbReference type="ChEBI" id="CHEBI:57384"/>
        <dbReference type="ChEBI" id="CHEBI:64479"/>
        <dbReference type="ChEBI" id="CHEBI:78449"/>
        <dbReference type="EC" id="2.3.1.39"/>
    </reaction>
</comment>
<dbReference type="InterPro" id="IPR016036">
    <property type="entry name" value="Malonyl_transacylase_ACP-bd"/>
</dbReference>
<protein>
    <recommendedName>
        <fullName evidence="2 6">Malonyl CoA-acyl carrier protein transacylase</fullName>
        <ecNumber evidence="1 6">2.3.1.39</ecNumber>
    </recommendedName>
</protein>
<keyword evidence="3 6" id="KW-0808">Transferase</keyword>
<dbReference type="SMART" id="SM00827">
    <property type="entry name" value="PKS_AT"/>
    <property type="match status" value="1"/>
</dbReference>
<organism evidence="9 10">
    <name type="scientific">Verrucomicrobia subdivision 6 bacterium BACL9 MAG-120924-bin69</name>
    <dbReference type="NCBI Taxonomy" id="1655635"/>
    <lineage>
        <taxon>Bacteria</taxon>
        <taxon>Pseudomonadati</taxon>
        <taxon>Verrucomicrobiota</taxon>
        <taxon>Verrucomicrobiia</taxon>
        <taxon>Verrucomicrobiales</taxon>
        <taxon>Verrucomicrobia subdivision 6</taxon>
    </lineage>
</organism>
<evidence type="ECO:0000256" key="1">
    <source>
        <dbReference type="ARBA" id="ARBA00013258"/>
    </source>
</evidence>
<evidence type="ECO:0000256" key="5">
    <source>
        <dbReference type="ARBA" id="ARBA00048462"/>
    </source>
</evidence>
<evidence type="ECO:0000256" key="7">
    <source>
        <dbReference type="PIRSR" id="PIRSR000446-1"/>
    </source>
</evidence>
<comment type="similarity">
    <text evidence="6">Belongs to the fabD family.</text>
</comment>
<keyword evidence="4 6" id="KW-0012">Acyltransferase</keyword>
<dbReference type="AlphaFoldDB" id="A0A0R2XB17"/>
<dbReference type="InterPro" id="IPR014043">
    <property type="entry name" value="Acyl_transferase_dom"/>
</dbReference>
<dbReference type="InterPro" id="IPR016035">
    <property type="entry name" value="Acyl_Trfase/lysoPLipase"/>
</dbReference>
<proteinExistence type="inferred from homology"/>
<sequence length="292" mass="30337">MGTDLAEASPAARKILGLNNEILPADFLAVLKNGPEESLTRTSYCQPALYLHGLALLAVLQEKNPNFTFAATAGLSLGEFTAHAAAGTFSIEDGLRLVARRGTLMEEACAQNQGAMLALLGTTEAIATQIATASGWEVANLNGGGQVVLSGPIEKLEAAQTAAQTAGVKRSIPLKVAGAYHSSLMTSAKEGLAEAIGKTNCKIPAVPVLSNFLGRPISSEAEIRSSLLDQVTGTVRWEACLKDLADRGVTQLIELGPGGVLAGLAKKIVPDLPCHSAGTLAELEKVIHERAH</sequence>
<evidence type="ECO:0000313" key="10">
    <source>
        <dbReference type="Proteomes" id="UP000051220"/>
    </source>
</evidence>
<evidence type="ECO:0000256" key="3">
    <source>
        <dbReference type="ARBA" id="ARBA00022679"/>
    </source>
</evidence>
<dbReference type="EC" id="2.3.1.39" evidence="1 6"/>
<dbReference type="Proteomes" id="UP000051220">
    <property type="component" value="Unassembled WGS sequence"/>
</dbReference>
<gene>
    <name evidence="9" type="ORF">ABS33_04770</name>
</gene>
<feature type="domain" description="Malonyl-CoA:ACP transacylase (MAT)" evidence="8">
    <location>
        <begin position="1"/>
        <end position="282"/>
    </location>
</feature>
<reference evidence="9 10" key="1">
    <citation type="submission" date="2015-10" db="EMBL/GenBank/DDBJ databases">
        <title>Metagenome-Assembled Genomes uncover a global brackish microbiome.</title>
        <authorList>
            <person name="Hugerth L.W."/>
            <person name="Larsson J."/>
            <person name="Alneberg J."/>
            <person name="Lindh M.V."/>
            <person name="Legrand C."/>
            <person name="Pinhassi J."/>
            <person name="Andersson A.F."/>
        </authorList>
    </citation>
    <scope>NUCLEOTIDE SEQUENCE [LARGE SCALE GENOMIC DNA]</scope>
    <source>
        <strain evidence="9">BACL9 MAG-120924-bin69</strain>
    </source>
</reference>
<dbReference type="InterPro" id="IPR001227">
    <property type="entry name" value="Ac_transferase_dom_sf"/>
</dbReference>
<dbReference type="InterPro" id="IPR050858">
    <property type="entry name" value="Mal-CoA-ACP_Trans/PKS_FabD"/>
</dbReference>
<dbReference type="SUPFAM" id="SSF55048">
    <property type="entry name" value="Probable ACP-binding domain of malonyl-CoA ACP transacylase"/>
    <property type="match status" value="1"/>
</dbReference>
<dbReference type="GO" id="GO:0006633">
    <property type="term" value="P:fatty acid biosynthetic process"/>
    <property type="evidence" value="ECO:0007669"/>
    <property type="project" value="TreeGrafter"/>
</dbReference>
<dbReference type="GO" id="GO:0005829">
    <property type="term" value="C:cytosol"/>
    <property type="evidence" value="ECO:0007669"/>
    <property type="project" value="TreeGrafter"/>
</dbReference>
<evidence type="ECO:0000256" key="6">
    <source>
        <dbReference type="PIRNR" id="PIRNR000446"/>
    </source>
</evidence>
<dbReference type="PANTHER" id="PTHR42681:SF1">
    <property type="entry name" value="MALONYL-COA-ACYL CARRIER PROTEIN TRANSACYLASE, MITOCHONDRIAL"/>
    <property type="match status" value="1"/>
</dbReference>
<dbReference type="Pfam" id="PF00698">
    <property type="entry name" value="Acyl_transf_1"/>
    <property type="match status" value="1"/>
</dbReference>
<dbReference type="SUPFAM" id="SSF52151">
    <property type="entry name" value="FabD/lysophospholipase-like"/>
    <property type="match status" value="1"/>
</dbReference>
<evidence type="ECO:0000313" key="9">
    <source>
        <dbReference type="EMBL" id="KRP33416.1"/>
    </source>
</evidence>
<dbReference type="Gene3D" id="3.40.366.10">
    <property type="entry name" value="Malonyl-Coenzyme A Acyl Carrier Protein, domain 2"/>
    <property type="match status" value="1"/>
</dbReference>
<feature type="active site" evidence="7">
    <location>
        <position position="76"/>
    </location>
</feature>
<dbReference type="Gene3D" id="3.30.70.250">
    <property type="entry name" value="Malonyl-CoA ACP transacylase, ACP-binding"/>
    <property type="match status" value="1"/>
</dbReference>
<evidence type="ECO:0000256" key="2">
    <source>
        <dbReference type="ARBA" id="ARBA00018953"/>
    </source>
</evidence>
<dbReference type="InterPro" id="IPR024925">
    <property type="entry name" value="Malonyl_CoA-ACP_transAc"/>
</dbReference>
<dbReference type="PIRSF" id="PIRSF000446">
    <property type="entry name" value="Mct"/>
    <property type="match status" value="1"/>
</dbReference>
<evidence type="ECO:0000256" key="4">
    <source>
        <dbReference type="ARBA" id="ARBA00023315"/>
    </source>
</evidence>
<evidence type="ECO:0000259" key="8">
    <source>
        <dbReference type="SMART" id="SM00827"/>
    </source>
</evidence>
<comment type="caution">
    <text evidence="9">The sequence shown here is derived from an EMBL/GenBank/DDBJ whole genome shotgun (WGS) entry which is preliminary data.</text>
</comment>